<dbReference type="OrthoDB" id="793718at2"/>
<evidence type="ECO:0000313" key="1">
    <source>
        <dbReference type="EMBL" id="RCH55731.1"/>
    </source>
</evidence>
<keyword evidence="2" id="KW-1185">Reference proteome</keyword>
<name>A0A367GSJ5_9SPHI</name>
<protein>
    <submittedName>
        <fullName evidence="1">Fumarate hydratase</fullName>
    </submittedName>
</protein>
<dbReference type="EMBL" id="QGDC01000003">
    <property type="protein sequence ID" value="RCH55731.1"/>
    <property type="molecule type" value="Genomic_DNA"/>
</dbReference>
<organism evidence="1 2">
    <name type="scientific">Mucilaginibacter hurinus</name>
    <dbReference type="NCBI Taxonomy" id="2201324"/>
    <lineage>
        <taxon>Bacteria</taxon>
        <taxon>Pseudomonadati</taxon>
        <taxon>Bacteroidota</taxon>
        <taxon>Sphingobacteriia</taxon>
        <taxon>Sphingobacteriales</taxon>
        <taxon>Sphingobacteriaceae</taxon>
        <taxon>Mucilaginibacter</taxon>
    </lineage>
</organism>
<evidence type="ECO:0000313" key="2">
    <source>
        <dbReference type="Proteomes" id="UP000253209"/>
    </source>
</evidence>
<dbReference type="AlphaFoldDB" id="A0A367GSJ5"/>
<dbReference type="Proteomes" id="UP000253209">
    <property type="component" value="Unassembled WGS sequence"/>
</dbReference>
<gene>
    <name evidence="1" type="ORF">DJ568_07550</name>
</gene>
<dbReference type="RefSeq" id="WP_114004646.1">
    <property type="nucleotide sequence ID" value="NZ_QGDC01000003.1"/>
</dbReference>
<accession>A0A367GSJ5</accession>
<reference evidence="1 2" key="1">
    <citation type="submission" date="2018-05" db="EMBL/GenBank/DDBJ databases">
        <title>Mucilaginibacter hurinus sp. nov., isolated from briquette warehouse soil.</title>
        <authorList>
            <person name="Choi L."/>
        </authorList>
    </citation>
    <scope>NUCLEOTIDE SEQUENCE [LARGE SCALE GENOMIC DNA]</scope>
    <source>
        <strain evidence="1 2">ZR32</strain>
    </source>
</reference>
<sequence length="174" mass="19873">MLRPKTFQLSSLCFGLFLLFIFFCYACSFNPAVQSRGEGYLQGEWQQDSLYTGKQLVSYSLSNIKFSCDSFYITVNTVSNINYGADSCMKHGRWTEYIRGKYSQKKDTLHLKGFFYNANGTFKTVNDCFRAGVYEDFFKVQVLSDSLIQLSVNPATIPMNMRLVNQAVCVPKPL</sequence>
<comment type="caution">
    <text evidence="1">The sequence shown here is derived from an EMBL/GenBank/DDBJ whole genome shotgun (WGS) entry which is preliminary data.</text>
</comment>
<proteinExistence type="predicted"/>